<dbReference type="CDD" id="cd00093">
    <property type="entry name" value="HTH_XRE"/>
    <property type="match status" value="1"/>
</dbReference>
<comment type="caution">
    <text evidence="2">The sequence shown here is derived from an EMBL/GenBank/DDBJ whole genome shotgun (WGS) entry which is preliminary data.</text>
</comment>
<dbReference type="Proteomes" id="UP000094329">
    <property type="component" value="Unassembled WGS sequence"/>
</dbReference>
<gene>
    <name evidence="2" type="ORF">BGC07_18525</name>
</gene>
<evidence type="ECO:0000259" key="1">
    <source>
        <dbReference type="PROSITE" id="PS50943"/>
    </source>
</evidence>
<organism evidence="2 3">
    <name type="scientific">Piscirickettsia litoralis</name>
    <dbReference type="NCBI Taxonomy" id="1891921"/>
    <lineage>
        <taxon>Bacteria</taxon>
        <taxon>Pseudomonadati</taxon>
        <taxon>Pseudomonadota</taxon>
        <taxon>Gammaproteobacteria</taxon>
        <taxon>Thiotrichales</taxon>
        <taxon>Piscirickettsiaceae</taxon>
        <taxon>Piscirickettsia</taxon>
    </lineage>
</organism>
<evidence type="ECO:0000313" key="2">
    <source>
        <dbReference type="EMBL" id="ODN41027.1"/>
    </source>
</evidence>
<name>A0ABX2ZWU9_9GAMM</name>
<dbReference type="EMBL" id="MDTU01000008">
    <property type="protein sequence ID" value="ODN41027.1"/>
    <property type="molecule type" value="Genomic_DNA"/>
</dbReference>
<keyword evidence="3" id="KW-1185">Reference proteome</keyword>
<evidence type="ECO:0000313" key="3">
    <source>
        <dbReference type="Proteomes" id="UP000094329"/>
    </source>
</evidence>
<dbReference type="RefSeq" id="WP_069314539.1">
    <property type="nucleotide sequence ID" value="NZ_MDTU01000008.1"/>
</dbReference>
<dbReference type="SUPFAM" id="SSF47413">
    <property type="entry name" value="lambda repressor-like DNA-binding domains"/>
    <property type="match status" value="1"/>
</dbReference>
<dbReference type="Pfam" id="PF13443">
    <property type="entry name" value="HTH_26"/>
    <property type="match status" value="1"/>
</dbReference>
<proteinExistence type="predicted"/>
<reference evidence="2 3" key="1">
    <citation type="submission" date="2016-08" db="EMBL/GenBank/DDBJ databases">
        <title>Draft genome sequence of Candidatus Piscirickettsia litoralis, from seawater.</title>
        <authorList>
            <person name="Wan X."/>
            <person name="Lee A.J."/>
            <person name="Hou S."/>
            <person name="Donachie S.P."/>
        </authorList>
    </citation>
    <scope>NUCLEOTIDE SEQUENCE [LARGE SCALE GENOMIC DNA]</scope>
    <source>
        <strain evidence="2 3">Y2</strain>
    </source>
</reference>
<feature type="domain" description="HTH cro/C1-type" evidence="1">
    <location>
        <begin position="81"/>
        <end position="131"/>
    </location>
</feature>
<dbReference type="Gene3D" id="1.10.260.40">
    <property type="entry name" value="lambda repressor-like DNA-binding domains"/>
    <property type="match status" value="1"/>
</dbReference>
<dbReference type="PROSITE" id="PS50943">
    <property type="entry name" value="HTH_CROC1"/>
    <property type="match status" value="1"/>
</dbReference>
<protein>
    <recommendedName>
        <fullName evidence="1">HTH cro/C1-type domain-containing protein</fullName>
    </recommendedName>
</protein>
<dbReference type="SMART" id="SM00530">
    <property type="entry name" value="HTH_XRE"/>
    <property type="match status" value="2"/>
</dbReference>
<dbReference type="InterPro" id="IPR010982">
    <property type="entry name" value="Lambda_DNA-bd_dom_sf"/>
</dbReference>
<accession>A0ABX2ZWU9</accession>
<sequence length="247" mass="27400">MRFATRLETALFSSRSTLDDVVNSTSIPKARLYQLLSGRVTAPNSEEAKTLSDYFDIPLNDIIKWAEGEVSFADVLNSCIEEKGVTAQAVANGTGLNHATISRLKSGNNKKPSFEVVAKLARYFGKTIAQMRGEAPLHQEDENYIPELALSNVIDHCDNYSTPYRVRVEPSSYFQREYLLKVNQGRDAHSGDIFVAAIGDSSPALFIFRDEDEGTVTLYDIKCESVIETDLENLDCLGTVETLEVTD</sequence>
<dbReference type="InterPro" id="IPR001387">
    <property type="entry name" value="Cro/C1-type_HTH"/>
</dbReference>